<evidence type="ECO:0000256" key="11">
    <source>
        <dbReference type="ARBA" id="ARBA00023002"/>
    </source>
</evidence>
<feature type="compositionally biased region" description="Low complexity" evidence="16">
    <location>
        <begin position="1"/>
        <end position="13"/>
    </location>
</feature>
<comment type="function">
    <text evidence="2">Catalyzes the first step of the osmoprotectant glycine betaine synthesis.</text>
</comment>
<dbReference type="InterPro" id="IPR017941">
    <property type="entry name" value="Rieske_2Fe-2S"/>
</dbReference>
<comment type="catalytic activity">
    <reaction evidence="15">
        <text>choline + 2 reduced [2Fe-2S]-[ferredoxin] + O2 + 2 H(+) = betaine aldehyde hydrate + 2 oxidized [2Fe-2S]-[ferredoxin] + H2O</text>
        <dbReference type="Rhea" id="RHEA:17769"/>
        <dbReference type="Rhea" id="RHEA-COMP:10000"/>
        <dbReference type="Rhea" id="RHEA-COMP:10001"/>
        <dbReference type="ChEBI" id="CHEBI:15354"/>
        <dbReference type="ChEBI" id="CHEBI:15377"/>
        <dbReference type="ChEBI" id="CHEBI:15378"/>
        <dbReference type="ChEBI" id="CHEBI:15379"/>
        <dbReference type="ChEBI" id="CHEBI:15870"/>
        <dbReference type="ChEBI" id="CHEBI:33737"/>
        <dbReference type="ChEBI" id="CHEBI:33738"/>
        <dbReference type="EC" id="1.14.15.7"/>
    </reaction>
</comment>
<evidence type="ECO:0000256" key="15">
    <source>
        <dbReference type="ARBA" id="ARBA00049097"/>
    </source>
</evidence>
<protein>
    <recommendedName>
        <fullName evidence="7">Choline monooxygenase, chloroplastic</fullName>
        <ecNumber evidence="6">1.14.15.7</ecNumber>
    </recommendedName>
</protein>
<evidence type="ECO:0000313" key="19">
    <source>
        <dbReference type="Proteomes" id="UP000594263"/>
    </source>
</evidence>
<comment type="cofactor">
    <cofactor evidence="14">
        <name>[2Fe-2S] cluster</name>
        <dbReference type="ChEBI" id="CHEBI:190135"/>
    </cofactor>
</comment>
<comment type="similarity">
    <text evidence="5">Belongs to the choline monooxygenase family.</text>
</comment>
<evidence type="ECO:0000256" key="12">
    <source>
        <dbReference type="ARBA" id="ARBA00023004"/>
    </source>
</evidence>
<dbReference type="GO" id="GO:0009570">
    <property type="term" value="C:chloroplast stroma"/>
    <property type="evidence" value="ECO:0007669"/>
    <property type="project" value="UniProtKB-SubCell"/>
</dbReference>
<dbReference type="InterPro" id="IPR036922">
    <property type="entry name" value="Rieske_2Fe-2S_sf"/>
</dbReference>
<dbReference type="SUPFAM" id="SSF50022">
    <property type="entry name" value="ISP domain"/>
    <property type="match status" value="1"/>
</dbReference>
<dbReference type="Gene3D" id="2.102.10.10">
    <property type="entry name" value="Rieske [2Fe-2S] iron-sulphur domain"/>
    <property type="match status" value="1"/>
</dbReference>
<comment type="subcellular location">
    <subcellularLocation>
        <location evidence="3">Plastid</location>
        <location evidence="3">Chloroplast stroma</location>
    </subcellularLocation>
</comment>
<dbReference type="PROSITE" id="PS51296">
    <property type="entry name" value="RIESKE"/>
    <property type="match status" value="1"/>
</dbReference>
<dbReference type="Pfam" id="PF00848">
    <property type="entry name" value="Ring_hydroxyl_A"/>
    <property type="match status" value="1"/>
</dbReference>
<dbReference type="GO" id="GO:0005506">
    <property type="term" value="F:iron ion binding"/>
    <property type="evidence" value="ECO:0007669"/>
    <property type="project" value="InterPro"/>
</dbReference>
<dbReference type="UniPathway" id="UPA00529">
    <property type="reaction ID" value="UER00430"/>
</dbReference>
<dbReference type="GO" id="GO:0019285">
    <property type="term" value="P:glycine betaine biosynthetic process from choline"/>
    <property type="evidence" value="ECO:0007669"/>
    <property type="project" value="UniProtKB-UniPathway"/>
</dbReference>
<dbReference type="EnsemblPlants" id="Kaladp0809s0111.2.v1.1">
    <property type="protein sequence ID" value="Kaladp0809s0111.2.v1.1"/>
    <property type="gene ID" value="Kaladp0809s0111.v1.1"/>
</dbReference>
<evidence type="ECO:0000256" key="8">
    <source>
        <dbReference type="ARBA" id="ARBA00022714"/>
    </source>
</evidence>
<comment type="pathway">
    <text evidence="4">Amine and polyamine biosynthesis; betaine biosynthesis via choline pathway; betaine aldehyde from choline (monooxygenase route): step 1/1.</text>
</comment>
<dbReference type="PRINTS" id="PR00090">
    <property type="entry name" value="RNGDIOXGNASE"/>
</dbReference>
<evidence type="ECO:0000256" key="3">
    <source>
        <dbReference type="ARBA" id="ARBA00004470"/>
    </source>
</evidence>
<dbReference type="OMA" id="NIMVEWY"/>
<dbReference type="EnsemblPlants" id="Kaladp0809s0111.1.v1.1">
    <property type="protein sequence ID" value="Kaladp0809s0111.1.v1.1"/>
    <property type="gene ID" value="Kaladp0809s0111.v1.1"/>
</dbReference>
<accession>A0A7N0VHB6</accession>
<evidence type="ECO:0000256" key="6">
    <source>
        <dbReference type="ARBA" id="ARBA00012763"/>
    </source>
</evidence>
<dbReference type="CDD" id="cd08883">
    <property type="entry name" value="RHO_alpha_C_CMO-like"/>
    <property type="match status" value="1"/>
</dbReference>
<dbReference type="Gene3D" id="3.90.380.10">
    <property type="entry name" value="Naphthalene 1,2-dioxygenase Alpha Subunit, Chain A, domain 1"/>
    <property type="match status" value="2"/>
</dbReference>
<reference evidence="18" key="1">
    <citation type="submission" date="2021-01" db="UniProtKB">
        <authorList>
            <consortium name="EnsemblPlants"/>
        </authorList>
    </citation>
    <scope>IDENTIFICATION</scope>
</reference>
<dbReference type="EC" id="1.14.15.7" evidence="6"/>
<dbReference type="Pfam" id="PF00355">
    <property type="entry name" value="Rieske"/>
    <property type="match status" value="1"/>
</dbReference>
<dbReference type="Gramene" id="Kaladp0809s0111.2.v1.1">
    <property type="protein sequence ID" value="Kaladp0809s0111.2.v1.1"/>
    <property type="gene ID" value="Kaladp0809s0111.v1.1"/>
</dbReference>
<evidence type="ECO:0000313" key="18">
    <source>
        <dbReference type="EnsemblPlants" id="Kaladp0809s0111.2.v1.1"/>
    </source>
</evidence>
<evidence type="ECO:0000256" key="13">
    <source>
        <dbReference type="ARBA" id="ARBA00023014"/>
    </source>
</evidence>
<evidence type="ECO:0000259" key="17">
    <source>
        <dbReference type="PROSITE" id="PS51296"/>
    </source>
</evidence>
<dbReference type="GO" id="GO:0051537">
    <property type="term" value="F:2 iron, 2 sulfur cluster binding"/>
    <property type="evidence" value="ECO:0007669"/>
    <property type="project" value="UniProtKB-KW"/>
</dbReference>
<evidence type="ECO:0000256" key="16">
    <source>
        <dbReference type="SAM" id="MobiDB-lite"/>
    </source>
</evidence>
<keyword evidence="10" id="KW-0809">Transit peptide</keyword>
<dbReference type="InterPro" id="IPR015879">
    <property type="entry name" value="Ring_hydroxy_dOase_asu_C_dom"/>
</dbReference>
<proteinExistence type="inferred from homology"/>
<keyword evidence="11" id="KW-0560">Oxidoreductase</keyword>
<keyword evidence="12" id="KW-0408">Iron</keyword>
<dbReference type="AlphaFoldDB" id="A0A7N0VHB6"/>
<name>A0A7N0VHB6_KALFE</name>
<feature type="region of interest" description="Disordered" evidence="16">
    <location>
        <begin position="1"/>
        <end position="51"/>
    </location>
</feature>
<keyword evidence="19" id="KW-1185">Reference proteome</keyword>
<dbReference type="Gramene" id="Kaladp0809s0111.1.v1.1">
    <property type="protein sequence ID" value="Kaladp0809s0111.1.v1.1"/>
    <property type="gene ID" value="Kaladp0809s0111.v1.1"/>
</dbReference>
<dbReference type="Proteomes" id="UP000594263">
    <property type="component" value="Unplaced"/>
</dbReference>
<keyword evidence="8" id="KW-0001">2Fe-2S</keyword>
<evidence type="ECO:0000256" key="2">
    <source>
        <dbReference type="ARBA" id="ARBA00002149"/>
    </source>
</evidence>
<evidence type="ECO:0000256" key="10">
    <source>
        <dbReference type="ARBA" id="ARBA00022946"/>
    </source>
</evidence>
<feature type="domain" description="Rieske" evidence="17">
    <location>
        <begin position="135"/>
        <end position="242"/>
    </location>
</feature>
<dbReference type="SUPFAM" id="SSF55961">
    <property type="entry name" value="Bet v1-like"/>
    <property type="match status" value="1"/>
</dbReference>
<evidence type="ECO:0000256" key="14">
    <source>
        <dbReference type="ARBA" id="ARBA00034078"/>
    </source>
</evidence>
<feature type="compositionally biased region" description="Polar residues" evidence="16">
    <location>
        <begin position="35"/>
        <end position="47"/>
    </location>
</feature>
<evidence type="ECO:0000256" key="7">
    <source>
        <dbReference type="ARBA" id="ARBA00014931"/>
    </source>
</evidence>
<comment type="cofactor">
    <cofactor evidence="1">
        <name>Fe cation</name>
        <dbReference type="ChEBI" id="CHEBI:24875"/>
    </cofactor>
</comment>
<keyword evidence="13" id="KW-0411">Iron-sulfur</keyword>
<dbReference type="PANTHER" id="PTHR43756:SF5">
    <property type="entry name" value="CHOLINE MONOOXYGENASE, CHLOROPLASTIC"/>
    <property type="match status" value="1"/>
</dbReference>
<sequence>MPLISSFSSSSTSLHHHSLPTHHHHSLRLHHQTTRFSPNHPSSSLSLFTPPGRHPAALDHHRQLFCIPVTTNTCFNPSSVISSDAEQVAKAAALSLVDEFDPTIPIQTALTPPSSWYTNPSFHPLELSRVFYTGWQAVGYSQQLENPGDFFTGSLGNVEYVVCRDLDGKINAFHNVCRHHASLLMSQSGQTSCFVCPYHGWTYGLDGSLAKATRITGIKNFNVKEFGLIPIKVGAWGPFILLNLGAATSTQQNTDESTVEDEWLGDCSEIQTIKGVDSSLRFICRRSYTIECNWKVFVDNYLDGGYHVPYAHKGLASGLDLDSYSTTIYEKLSIQKCGGGPTANSDEFDRLGSEALYAYIYPNFMINRYGPWMDTNLVLPLGHRKCRVVFDYFLEASLMDDTAFIERSLDESEIVQNEDIKLSEGVQRGLESPAFSRGRYAPTVEKPMHHFHCLLYHDLLRS</sequence>
<evidence type="ECO:0000256" key="5">
    <source>
        <dbReference type="ARBA" id="ARBA00010848"/>
    </source>
</evidence>
<evidence type="ECO:0000256" key="1">
    <source>
        <dbReference type="ARBA" id="ARBA00001962"/>
    </source>
</evidence>
<dbReference type="InterPro" id="IPR001663">
    <property type="entry name" value="Rng_hydr_dOase-A"/>
</dbReference>
<keyword evidence="9" id="KW-0479">Metal-binding</keyword>
<evidence type="ECO:0000256" key="9">
    <source>
        <dbReference type="ARBA" id="ARBA00022723"/>
    </source>
</evidence>
<feature type="compositionally biased region" description="Basic residues" evidence="16">
    <location>
        <begin position="14"/>
        <end position="33"/>
    </location>
</feature>
<dbReference type="GO" id="GO:0019133">
    <property type="term" value="F:choline monooxygenase activity"/>
    <property type="evidence" value="ECO:0007669"/>
    <property type="project" value="UniProtKB-EC"/>
</dbReference>
<organism evidence="18 19">
    <name type="scientific">Kalanchoe fedtschenkoi</name>
    <name type="common">Lavender scallops</name>
    <name type="synonym">South American air plant</name>
    <dbReference type="NCBI Taxonomy" id="63787"/>
    <lineage>
        <taxon>Eukaryota</taxon>
        <taxon>Viridiplantae</taxon>
        <taxon>Streptophyta</taxon>
        <taxon>Embryophyta</taxon>
        <taxon>Tracheophyta</taxon>
        <taxon>Spermatophyta</taxon>
        <taxon>Magnoliopsida</taxon>
        <taxon>eudicotyledons</taxon>
        <taxon>Gunneridae</taxon>
        <taxon>Pentapetalae</taxon>
        <taxon>Saxifragales</taxon>
        <taxon>Crassulaceae</taxon>
        <taxon>Kalanchoe</taxon>
    </lineage>
</organism>
<evidence type="ECO:0000256" key="4">
    <source>
        <dbReference type="ARBA" id="ARBA00004866"/>
    </source>
</evidence>
<dbReference type="PANTHER" id="PTHR43756">
    <property type="entry name" value="CHOLINE MONOOXYGENASE, CHLOROPLASTIC"/>
    <property type="match status" value="1"/>
</dbReference>